<reference evidence="1 2" key="1">
    <citation type="journal article" date="2021" name="Commun. Biol.">
        <title>The genome of Shorea leprosula (Dipterocarpaceae) highlights the ecological relevance of drought in aseasonal tropical rainforests.</title>
        <authorList>
            <person name="Ng K.K.S."/>
            <person name="Kobayashi M.J."/>
            <person name="Fawcett J.A."/>
            <person name="Hatakeyama M."/>
            <person name="Paape T."/>
            <person name="Ng C.H."/>
            <person name="Ang C.C."/>
            <person name="Tnah L.H."/>
            <person name="Lee C.T."/>
            <person name="Nishiyama T."/>
            <person name="Sese J."/>
            <person name="O'Brien M.J."/>
            <person name="Copetti D."/>
            <person name="Mohd Noor M.I."/>
            <person name="Ong R.C."/>
            <person name="Putra M."/>
            <person name="Sireger I.Z."/>
            <person name="Indrioko S."/>
            <person name="Kosugi Y."/>
            <person name="Izuno A."/>
            <person name="Isagi Y."/>
            <person name="Lee S.L."/>
            <person name="Shimizu K.K."/>
        </authorList>
    </citation>
    <scope>NUCLEOTIDE SEQUENCE [LARGE SCALE GENOMIC DNA]</scope>
    <source>
        <strain evidence="1">214</strain>
    </source>
</reference>
<protein>
    <submittedName>
        <fullName evidence="1">Uncharacterized protein</fullName>
    </submittedName>
</protein>
<evidence type="ECO:0000313" key="2">
    <source>
        <dbReference type="Proteomes" id="UP001054252"/>
    </source>
</evidence>
<dbReference type="AlphaFoldDB" id="A0AAV5J868"/>
<sequence>MLLFTYHCSCVIVHISLFTRYCSRTLFTHYCSHTIL</sequence>
<organism evidence="1 2">
    <name type="scientific">Rubroshorea leprosula</name>
    <dbReference type="NCBI Taxonomy" id="152421"/>
    <lineage>
        <taxon>Eukaryota</taxon>
        <taxon>Viridiplantae</taxon>
        <taxon>Streptophyta</taxon>
        <taxon>Embryophyta</taxon>
        <taxon>Tracheophyta</taxon>
        <taxon>Spermatophyta</taxon>
        <taxon>Magnoliopsida</taxon>
        <taxon>eudicotyledons</taxon>
        <taxon>Gunneridae</taxon>
        <taxon>Pentapetalae</taxon>
        <taxon>rosids</taxon>
        <taxon>malvids</taxon>
        <taxon>Malvales</taxon>
        <taxon>Dipterocarpaceae</taxon>
        <taxon>Rubroshorea</taxon>
    </lineage>
</organism>
<name>A0AAV5J868_9ROSI</name>
<evidence type="ECO:0000313" key="1">
    <source>
        <dbReference type="EMBL" id="GKV07070.1"/>
    </source>
</evidence>
<accession>A0AAV5J868</accession>
<proteinExistence type="predicted"/>
<gene>
    <name evidence="1" type="ORF">SLEP1_g18878</name>
</gene>
<keyword evidence="2" id="KW-1185">Reference proteome</keyword>
<comment type="caution">
    <text evidence="1">The sequence shown here is derived from an EMBL/GenBank/DDBJ whole genome shotgun (WGS) entry which is preliminary data.</text>
</comment>
<dbReference type="EMBL" id="BPVZ01000026">
    <property type="protein sequence ID" value="GKV07070.1"/>
    <property type="molecule type" value="Genomic_DNA"/>
</dbReference>
<dbReference type="Proteomes" id="UP001054252">
    <property type="component" value="Unassembled WGS sequence"/>
</dbReference>